<dbReference type="AlphaFoldDB" id="A0AAV2PPG8"/>
<feature type="non-terminal residue" evidence="2">
    <location>
        <position position="176"/>
    </location>
</feature>
<dbReference type="PANTHER" id="PTHR47577:SF2">
    <property type="entry name" value="THAP DOMAIN CONTAINING 9"/>
    <property type="match status" value="1"/>
</dbReference>
<evidence type="ECO:0000313" key="2">
    <source>
        <dbReference type="EMBL" id="CAL4063091.1"/>
    </source>
</evidence>
<dbReference type="EMBL" id="CAXKWB010001007">
    <property type="protein sequence ID" value="CAL4063091.1"/>
    <property type="molecule type" value="Genomic_DNA"/>
</dbReference>
<name>A0AAV2PPG8_MEGNR</name>
<dbReference type="Proteomes" id="UP001497623">
    <property type="component" value="Unassembled WGS sequence"/>
</dbReference>
<organism evidence="2 3">
    <name type="scientific">Meganyctiphanes norvegica</name>
    <name type="common">Northern krill</name>
    <name type="synonym">Thysanopoda norvegica</name>
    <dbReference type="NCBI Taxonomy" id="48144"/>
    <lineage>
        <taxon>Eukaryota</taxon>
        <taxon>Metazoa</taxon>
        <taxon>Ecdysozoa</taxon>
        <taxon>Arthropoda</taxon>
        <taxon>Crustacea</taxon>
        <taxon>Multicrustacea</taxon>
        <taxon>Malacostraca</taxon>
        <taxon>Eumalacostraca</taxon>
        <taxon>Eucarida</taxon>
        <taxon>Euphausiacea</taxon>
        <taxon>Euphausiidae</taxon>
        <taxon>Meganyctiphanes</taxon>
    </lineage>
</organism>
<dbReference type="PANTHER" id="PTHR47577">
    <property type="entry name" value="THAP DOMAIN-CONTAINING PROTEIN 6"/>
    <property type="match status" value="1"/>
</dbReference>
<comment type="caution">
    <text evidence="2">The sequence shown here is derived from an EMBL/GenBank/DDBJ whole genome shotgun (WGS) entry which is preliminary data.</text>
</comment>
<proteinExistence type="predicted"/>
<sequence length="176" mass="20556">MFSELGASFKFPESEFKPYFPHPKAENENERVYALLDICHMLKLVRNTLAEGGILIDNENKQIRWQYFVDLQKLQEAEGLRLANKLKKVHIHWWQQKMKVNLAVQVFSSSVADALEFCSRHLADYKEFKDCEATVKFIRIFDNLFDVLNSRNPFAKGNKAAMHVGNKIVWNSVFDE</sequence>
<keyword evidence="3" id="KW-1185">Reference proteome</keyword>
<evidence type="ECO:0000259" key="1">
    <source>
        <dbReference type="Pfam" id="PF21788"/>
    </source>
</evidence>
<dbReference type="InterPro" id="IPR048366">
    <property type="entry name" value="TNP-like_GBD"/>
</dbReference>
<gene>
    <name evidence="2" type="ORF">MNOR_LOCUS3065</name>
</gene>
<protein>
    <recommendedName>
        <fullName evidence="1">Transposable element P transposase-like GTP-binding insertion domain-containing protein</fullName>
    </recommendedName>
</protein>
<accession>A0AAV2PPG8</accession>
<dbReference type="Pfam" id="PF21788">
    <property type="entry name" value="TNP-like_GBD"/>
    <property type="match status" value="1"/>
</dbReference>
<evidence type="ECO:0000313" key="3">
    <source>
        <dbReference type="Proteomes" id="UP001497623"/>
    </source>
</evidence>
<feature type="domain" description="Transposable element P transposase-like GTP-binding insertion" evidence="1">
    <location>
        <begin position="39"/>
        <end position="160"/>
    </location>
</feature>
<reference evidence="2 3" key="1">
    <citation type="submission" date="2024-05" db="EMBL/GenBank/DDBJ databases">
        <authorList>
            <person name="Wallberg A."/>
        </authorList>
    </citation>
    <scope>NUCLEOTIDE SEQUENCE [LARGE SCALE GENOMIC DNA]</scope>
</reference>